<evidence type="ECO:0000256" key="2">
    <source>
        <dbReference type="ARBA" id="ARBA00012418"/>
    </source>
</evidence>
<dbReference type="eggNOG" id="KOG1038">
    <property type="taxonomic scope" value="Eukaryota"/>
</dbReference>
<evidence type="ECO:0000256" key="4">
    <source>
        <dbReference type="ARBA" id="ARBA00022679"/>
    </source>
</evidence>
<name>D8TN07_VOLCA</name>
<dbReference type="GO" id="GO:0006390">
    <property type="term" value="P:mitochondrial transcription"/>
    <property type="evidence" value="ECO:0007669"/>
    <property type="project" value="TreeGrafter"/>
</dbReference>
<dbReference type="EMBL" id="GL378328">
    <property type="protein sequence ID" value="EFJ51345.1"/>
    <property type="molecule type" value="Genomic_DNA"/>
</dbReference>
<dbReference type="InterPro" id="IPR043502">
    <property type="entry name" value="DNA/RNA_pol_sf"/>
</dbReference>
<dbReference type="InterPro" id="IPR046950">
    <property type="entry name" value="DNA-dir_Rpol_C_phage-type"/>
</dbReference>
<dbReference type="InterPro" id="IPR002092">
    <property type="entry name" value="DNA-dir_Rpol_phage-type"/>
</dbReference>
<proteinExistence type="inferred from homology"/>
<keyword evidence="5" id="KW-0548">Nucleotidyltransferase</keyword>
<dbReference type="GeneID" id="9620573"/>
<dbReference type="Proteomes" id="UP000001058">
    <property type="component" value="Unassembled WGS sequence"/>
</dbReference>
<feature type="domain" description="DNA-directed RNA polymerase C-terminal" evidence="8">
    <location>
        <begin position="1"/>
        <end position="169"/>
    </location>
</feature>
<dbReference type="GO" id="GO:0003899">
    <property type="term" value="F:DNA-directed RNA polymerase activity"/>
    <property type="evidence" value="ECO:0007669"/>
    <property type="project" value="UniProtKB-EC"/>
</dbReference>
<evidence type="ECO:0000256" key="7">
    <source>
        <dbReference type="ARBA" id="ARBA00048552"/>
    </source>
</evidence>
<dbReference type="PANTHER" id="PTHR10102:SF0">
    <property type="entry name" value="DNA-DIRECTED RNA POLYMERASE, MITOCHONDRIAL"/>
    <property type="match status" value="1"/>
</dbReference>
<evidence type="ECO:0000313" key="10">
    <source>
        <dbReference type="Proteomes" id="UP000001058"/>
    </source>
</evidence>
<feature type="non-terminal residue" evidence="9">
    <location>
        <position position="169"/>
    </location>
</feature>
<keyword evidence="10" id="KW-1185">Reference proteome</keyword>
<dbReference type="Gene3D" id="1.10.150.20">
    <property type="entry name" value="5' to 3' exonuclease, C-terminal subdomain"/>
    <property type="match status" value="1"/>
</dbReference>
<dbReference type="Pfam" id="PF00940">
    <property type="entry name" value="RNA_pol"/>
    <property type="match status" value="1"/>
</dbReference>
<comment type="catalytic activity">
    <reaction evidence="7">
        <text>RNA(n) + a ribonucleoside 5'-triphosphate = RNA(n+1) + diphosphate</text>
        <dbReference type="Rhea" id="RHEA:21248"/>
        <dbReference type="Rhea" id="RHEA-COMP:14527"/>
        <dbReference type="Rhea" id="RHEA-COMP:17342"/>
        <dbReference type="ChEBI" id="CHEBI:33019"/>
        <dbReference type="ChEBI" id="CHEBI:61557"/>
        <dbReference type="ChEBI" id="CHEBI:140395"/>
        <dbReference type="EC" id="2.7.7.6"/>
    </reaction>
</comment>
<dbReference type="OrthoDB" id="276422at2759"/>
<dbReference type="STRING" id="3068.D8TN07"/>
<gene>
    <name evidence="9" type="ORF">VOLCADRAFT_47196</name>
</gene>
<evidence type="ECO:0000313" key="9">
    <source>
        <dbReference type="EMBL" id="EFJ51345.1"/>
    </source>
</evidence>
<dbReference type="KEGG" id="vcn:VOLCADRAFT_47196"/>
<evidence type="ECO:0000259" key="8">
    <source>
        <dbReference type="Pfam" id="PF00940"/>
    </source>
</evidence>
<dbReference type="InParanoid" id="D8TN07"/>
<dbReference type="RefSeq" id="XP_002947812.1">
    <property type="nucleotide sequence ID" value="XM_002947766.1"/>
</dbReference>
<dbReference type="GO" id="GO:0034245">
    <property type="term" value="C:mitochondrial DNA-directed RNA polymerase complex"/>
    <property type="evidence" value="ECO:0007669"/>
    <property type="project" value="TreeGrafter"/>
</dbReference>
<comment type="similarity">
    <text evidence="1">Belongs to the phage and mitochondrial RNA polymerase family.</text>
</comment>
<keyword evidence="6" id="KW-0804">Transcription</keyword>
<keyword evidence="4" id="KW-0808">Transferase</keyword>
<dbReference type="GO" id="GO:0003677">
    <property type="term" value="F:DNA binding"/>
    <property type="evidence" value="ECO:0007669"/>
    <property type="project" value="InterPro"/>
</dbReference>
<sequence length="169" mass="19320">VKQTVMTYVYGVTMMGAREQIENRLEERGWTNERERRKVASYLSRIIFESMGEVFGPVVALRAWLDDCAKFAVSSGQPVCWTSPLGFPIEQPYRKLPTVQVWTPLQVCITLRDYRRESAAPVDPRRQRNGFPPNYIHSLDSAHMMMTALAVRRAGGVFAAVHDSFWTHA</sequence>
<feature type="non-terminal residue" evidence="9">
    <location>
        <position position="1"/>
    </location>
</feature>
<evidence type="ECO:0000256" key="6">
    <source>
        <dbReference type="ARBA" id="ARBA00023163"/>
    </source>
</evidence>
<reference evidence="9 10" key="1">
    <citation type="journal article" date="2010" name="Science">
        <title>Genomic analysis of organismal complexity in the multicellular green alga Volvox carteri.</title>
        <authorList>
            <person name="Prochnik S.E."/>
            <person name="Umen J."/>
            <person name="Nedelcu A.M."/>
            <person name="Hallmann A."/>
            <person name="Miller S.M."/>
            <person name="Nishii I."/>
            <person name="Ferris P."/>
            <person name="Kuo A."/>
            <person name="Mitros T."/>
            <person name="Fritz-Laylin L.K."/>
            <person name="Hellsten U."/>
            <person name="Chapman J."/>
            <person name="Simakov O."/>
            <person name="Rensing S.A."/>
            <person name="Terry A."/>
            <person name="Pangilinan J."/>
            <person name="Kapitonov V."/>
            <person name="Jurka J."/>
            <person name="Salamov A."/>
            <person name="Shapiro H."/>
            <person name="Schmutz J."/>
            <person name="Grimwood J."/>
            <person name="Lindquist E."/>
            <person name="Lucas S."/>
            <person name="Grigoriev I.V."/>
            <person name="Schmitt R."/>
            <person name="Kirk D."/>
            <person name="Rokhsar D.S."/>
        </authorList>
    </citation>
    <scope>NUCLEOTIDE SEQUENCE [LARGE SCALE GENOMIC DNA]</scope>
    <source>
        <strain evidence="10">f. Nagariensis / Eve</strain>
    </source>
</reference>
<keyword evidence="3" id="KW-0240">DNA-directed RNA polymerase</keyword>
<organism evidence="10">
    <name type="scientific">Volvox carteri f. nagariensis</name>
    <dbReference type="NCBI Taxonomy" id="3068"/>
    <lineage>
        <taxon>Eukaryota</taxon>
        <taxon>Viridiplantae</taxon>
        <taxon>Chlorophyta</taxon>
        <taxon>core chlorophytes</taxon>
        <taxon>Chlorophyceae</taxon>
        <taxon>CS clade</taxon>
        <taxon>Chlamydomonadales</taxon>
        <taxon>Volvocaceae</taxon>
        <taxon>Volvox</taxon>
    </lineage>
</organism>
<evidence type="ECO:0000256" key="3">
    <source>
        <dbReference type="ARBA" id="ARBA00022478"/>
    </source>
</evidence>
<dbReference type="AlphaFoldDB" id="D8TN07"/>
<dbReference type="SUPFAM" id="SSF56672">
    <property type="entry name" value="DNA/RNA polymerases"/>
    <property type="match status" value="1"/>
</dbReference>
<dbReference type="EC" id="2.7.7.6" evidence="2"/>
<evidence type="ECO:0000256" key="1">
    <source>
        <dbReference type="ARBA" id="ARBA00009493"/>
    </source>
</evidence>
<evidence type="ECO:0000256" key="5">
    <source>
        <dbReference type="ARBA" id="ARBA00022695"/>
    </source>
</evidence>
<accession>D8TN07</accession>
<dbReference type="PANTHER" id="PTHR10102">
    <property type="entry name" value="DNA-DIRECTED RNA POLYMERASE, MITOCHONDRIAL"/>
    <property type="match status" value="1"/>
</dbReference>
<protein>
    <recommendedName>
        <fullName evidence="2">DNA-directed RNA polymerase</fullName>
        <ecNumber evidence="2">2.7.7.6</ecNumber>
    </recommendedName>
</protein>